<sequence>MVVGVPMSFKVIGNRGAHLVTTQLTFVTCWINGMNGTMTTAPQIRGMMRNQKHFNRVLAYAKQHLPSAHALAEKGWNSLPNGVHTLPSHVAMPADSSDDHD</sequence>
<comment type="caution">
    <text evidence="2">The sequence shown here is derived from an EMBL/GenBank/DDBJ whole genome shotgun (WGS) entry which is preliminary data.</text>
</comment>
<name>A0AB34IWE6_PRYPA</name>
<evidence type="ECO:0000313" key="3">
    <source>
        <dbReference type="Proteomes" id="UP001515480"/>
    </source>
</evidence>
<accession>A0AB34IWE6</accession>
<dbReference type="EMBL" id="JBGBPQ010000029">
    <property type="protein sequence ID" value="KAL1496369.1"/>
    <property type="molecule type" value="Genomic_DNA"/>
</dbReference>
<dbReference type="Proteomes" id="UP001515480">
    <property type="component" value="Unassembled WGS sequence"/>
</dbReference>
<dbReference type="EMBL" id="JBGBPQ010000016">
    <property type="protein sequence ID" value="KAL1508285.1"/>
    <property type="molecule type" value="Genomic_DNA"/>
</dbReference>
<proteinExistence type="predicted"/>
<evidence type="ECO:0000313" key="1">
    <source>
        <dbReference type="EMBL" id="KAL1496369.1"/>
    </source>
</evidence>
<reference evidence="2 3" key="1">
    <citation type="journal article" date="2024" name="Science">
        <title>Giant polyketide synthase enzymes in the biosynthesis of giant marine polyether toxins.</title>
        <authorList>
            <person name="Fallon T.R."/>
            <person name="Shende V.V."/>
            <person name="Wierzbicki I.H."/>
            <person name="Pendleton A.L."/>
            <person name="Watervoot N.F."/>
            <person name="Auber R.P."/>
            <person name="Gonzalez D.J."/>
            <person name="Wisecaver J.H."/>
            <person name="Moore B.S."/>
        </authorList>
    </citation>
    <scope>NUCLEOTIDE SEQUENCE [LARGE SCALE GENOMIC DNA]</scope>
    <source>
        <strain evidence="2 3">12B1</strain>
    </source>
</reference>
<protein>
    <submittedName>
        <fullName evidence="2">Uncharacterized protein</fullName>
    </submittedName>
</protein>
<keyword evidence="3" id="KW-1185">Reference proteome</keyword>
<dbReference type="AlphaFoldDB" id="A0AB34IWE6"/>
<gene>
    <name evidence="2" type="ORF">AB1Y20_004399</name>
    <name evidence="1" type="ORF">AB1Y20_016325</name>
</gene>
<evidence type="ECO:0000313" key="2">
    <source>
        <dbReference type="EMBL" id="KAL1508285.1"/>
    </source>
</evidence>
<organism evidence="2 3">
    <name type="scientific">Prymnesium parvum</name>
    <name type="common">Toxic golden alga</name>
    <dbReference type="NCBI Taxonomy" id="97485"/>
    <lineage>
        <taxon>Eukaryota</taxon>
        <taxon>Haptista</taxon>
        <taxon>Haptophyta</taxon>
        <taxon>Prymnesiophyceae</taxon>
        <taxon>Prymnesiales</taxon>
        <taxon>Prymnesiaceae</taxon>
        <taxon>Prymnesium</taxon>
    </lineage>
</organism>